<dbReference type="CDD" id="cd04187">
    <property type="entry name" value="DPM1_like_bac"/>
    <property type="match status" value="1"/>
</dbReference>
<keyword evidence="3" id="KW-0328">Glycosyltransferase</keyword>
<keyword evidence="5 9" id="KW-0812">Transmembrane</keyword>
<keyword evidence="6 9" id="KW-1133">Transmembrane helix</keyword>
<dbReference type="EMBL" id="CP000383">
    <property type="protein sequence ID" value="ABG59933.1"/>
    <property type="molecule type" value="Genomic_DNA"/>
</dbReference>
<evidence type="ECO:0000313" key="12">
    <source>
        <dbReference type="Proteomes" id="UP000001822"/>
    </source>
</evidence>
<evidence type="ECO:0000256" key="5">
    <source>
        <dbReference type="ARBA" id="ARBA00022692"/>
    </source>
</evidence>
<evidence type="ECO:0000256" key="6">
    <source>
        <dbReference type="ARBA" id="ARBA00022989"/>
    </source>
</evidence>
<dbReference type="KEGG" id="chu:CHU_2681"/>
<dbReference type="InterPro" id="IPR050256">
    <property type="entry name" value="Glycosyltransferase_2"/>
</dbReference>
<evidence type="ECO:0000256" key="9">
    <source>
        <dbReference type="SAM" id="Phobius"/>
    </source>
</evidence>
<dbReference type="Proteomes" id="UP000001822">
    <property type="component" value="Chromosome"/>
</dbReference>
<feature type="transmembrane region" description="Helical" evidence="9">
    <location>
        <begin position="262"/>
        <end position="287"/>
    </location>
</feature>
<dbReference type="OrthoDB" id="9807778at2"/>
<dbReference type="GO" id="GO:0005886">
    <property type="term" value="C:plasma membrane"/>
    <property type="evidence" value="ECO:0007669"/>
    <property type="project" value="UniProtKB-SubCell"/>
</dbReference>
<dbReference type="SUPFAM" id="SSF53448">
    <property type="entry name" value="Nucleotide-diphospho-sugar transferases"/>
    <property type="match status" value="1"/>
</dbReference>
<protein>
    <submittedName>
        <fullName evidence="11">Candidate b-glycosyltransferase, Glycosyltransferase Family 2 protein</fullName>
    </submittedName>
</protein>
<evidence type="ECO:0000256" key="2">
    <source>
        <dbReference type="ARBA" id="ARBA00022475"/>
    </source>
</evidence>
<evidence type="ECO:0000313" key="11">
    <source>
        <dbReference type="EMBL" id="ABG59933.1"/>
    </source>
</evidence>
<dbReference type="InterPro" id="IPR029044">
    <property type="entry name" value="Nucleotide-diphossugar_trans"/>
</dbReference>
<organism evidence="11 12">
    <name type="scientific">Cytophaga hutchinsonii (strain ATCC 33406 / DSM 1761 / CIP 103989 / NBRC 15051 / NCIMB 9469 / D465)</name>
    <dbReference type="NCBI Taxonomy" id="269798"/>
    <lineage>
        <taxon>Bacteria</taxon>
        <taxon>Pseudomonadati</taxon>
        <taxon>Bacteroidota</taxon>
        <taxon>Cytophagia</taxon>
        <taxon>Cytophagales</taxon>
        <taxon>Cytophagaceae</taxon>
        <taxon>Cytophaga</taxon>
    </lineage>
</organism>
<proteinExistence type="inferred from homology"/>
<feature type="transmembrane region" description="Helical" evidence="9">
    <location>
        <begin position="229"/>
        <end position="250"/>
    </location>
</feature>
<dbReference type="PANTHER" id="PTHR48090:SF1">
    <property type="entry name" value="PROPHAGE BACTOPRENOL GLUCOSYL TRANSFERASE HOMOLOG"/>
    <property type="match status" value="1"/>
</dbReference>
<dbReference type="FunFam" id="3.90.550.10:FF:000079">
    <property type="entry name" value="Probable glycosyl transferase"/>
    <property type="match status" value="1"/>
</dbReference>
<reference evidence="11 12" key="1">
    <citation type="journal article" date="2007" name="Appl. Environ. Microbiol.">
        <title>Genome sequence of the cellulolytic gliding bacterium Cytophaga hutchinsonii.</title>
        <authorList>
            <person name="Xie G."/>
            <person name="Bruce D.C."/>
            <person name="Challacombe J.F."/>
            <person name="Chertkov O."/>
            <person name="Detter J.C."/>
            <person name="Gilna P."/>
            <person name="Han C.S."/>
            <person name="Lucas S."/>
            <person name="Misra M."/>
            <person name="Myers G.L."/>
            <person name="Richardson P."/>
            <person name="Tapia R."/>
            <person name="Thayer N."/>
            <person name="Thompson L.S."/>
            <person name="Brettin T.S."/>
            <person name="Henrissat B."/>
            <person name="Wilson D.B."/>
            <person name="McBride M.J."/>
        </authorList>
    </citation>
    <scope>NUCLEOTIDE SEQUENCE [LARGE SCALE GENOMIC DNA]</scope>
    <source>
        <strain evidence="12">ATCC 33406 / DSM 1761 / CIP 103989 / NBRC 15051 / NCIMB 9469 / D465</strain>
    </source>
</reference>
<evidence type="ECO:0000256" key="3">
    <source>
        <dbReference type="ARBA" id="ARBA00022676"/>
    </source>
</evidence>
<evidence type="ECO:0000256" key="8">
    <source>
        <dbReference type="ARBA" id="ARBA00038152"/>
    </source>
</evidence>
<keyword evidence="2" id="KW-1003">Cell membrane</keyword>
<dbReference type="AlphaFoldDB" id="A0A6N4SU75"/>
<dbReference type="GO" id="GO:0016757">
    <property type="term" value="F:glycosyltransferase activity"/>
    <property type="evidence" value="ECO:0007669"/>
    <property type="project" value="UniProtKB-KW"/>
</dbReference>
<gene>
    <name evidence="11" type="primary">yfdH</name>
    <name evidence="11" type="ordered locus">CHU_2681</name>
</gene>
<comment type="subcellular location">
    <subcellularLocation>
        <location evidence="1">Cell membrane</location>
        <topology evidence="1">Multi-pass membrane protein</topology>
    </subcellularLocation>
</comment>
<evidence type="ECO:0000256" key="4">
    <source>
        <dbReference type="ARBA" id="ARBA00022679"/>
    </source>
</evidence>
<name>A0A6N4SU75_CYTH3</name>
<sequence length="312" mass="35483">METLSIIIPIYNEEHNIPALYARLKNVVSSLELTYEFVFVNDGSKDNSITLIKQLASIDPAVKYIDFSRNFGHQIAVTAGLDGCTGDKIVIIDADLQDPPELIGDMYAKMQEGYEVVYAKRRSRKGESFLKKYTAQVFYRTLASITSISIPVDTGDFRMIDRKIVDVLKNMPEQHKFLRGQISWIGFNQTFVEYDRDERLAGVTGYTYKKMIRFALDGITSFSDLPIRFATISGFVVSFIAFIIMLYALYSRFILQDYVPGWTSLILSVMFIGGIQLIAIGIIGEYISRISSNVRKRPLYIVREKTTTSKKD</sequence>
<comment type="similarity">
    <text evidence="8">Belongs to the glycosyltransferase 2 family. GtrB subfamily.</text>
</comment>
<dbReference type="Gene3D" id="3.90.550.10">
    <property type="entry name" value="Spore Coat Polysaccharide Biosynthesis Protein SpsA, Chain A"/>
    <property type="match status" value="1"/>
</dbReference>
<evidence type="ECO:0000256" key="1">
    <source>
        <dbReference type="ARBA" id="ARBA00004651"/>
    </source>
</evidence>
<dbReference type="PANTHER" id="PTHR48090">
    <property type="entry name" value="UNDECAPRENYL-PHOSPHATE 4-DEOXY-4-FORMAMIDO-L-ARABINOSE TRANSFERASE-RELATED"/>
    <property type="match status" value="1"/>
</dbReference>
<dbReference type="Pfam" id="PF00535">
    <property type="entry name" value="Glycos_transf_2"/>
    <property type="match status" value="1"/>
</dbReference>
<keyword evidence="4" id="KW-0808">Transferase</keyword>
<evidence type="ECO:0000259" key="10">
    <source>
        <dbReference type="Pfam" id="PF00535"/>
    </source>
</evidence>
<dbReference type="InterPro" id="IPR001173">
    <property type="entry name" value="Glyco_trans_2-like"/>
</dbReference>
<feature type="domain" description="Glycosyltransferase 2-like" evidence="10">
    <location>
        <begin position="5"/>
        <end position="166"/>
    </location>
</feature>
<evidence type="ECO:0000256" key="7">
    <source>
        <dbReference type="ARBA" id="ARBA00023136"/>
    </source>
</evidence>
<keyword evidence="7 9" id="KW-0472">Membrane</keyword>
<keyword evidence="12" id="KW-1185">Reference proteome</keyword>
<accession>A0A6N4SU75</accession>
<dbReference type="RefSeq" id="WP_011586043.1">
    <property type="nucleotide sequence ID" value="NC_008255.1"/>
</dbReference>